<dbReference type="Proteomes" id="UP000554342">
    <property type="component" value="Unassembled WGS sequence"/>
</dbReference>
<dbReference type="AlphaFoldDB" id="A0A840YYL5"/>
<dbReference type="SUPFAM" id="SSF55729">
    <property type="entry name" value="Acyl-CoA N-acyltransferases (Nat)"/>
    <property type="match status" value="1"/>
</dbReference>
<dbReference type="EMBL" id="JACIJI010000002">
    <property type="protein sequence ID" value="MBB5718637.1"/>
    <property type="molecule type" value="Genomic_DNA"/>
</dbReference>
<name>A0A840YYL5_9SPHN</name>
<comment type="caution">
    <text evidence="2">The sequence shown here is derived from an EMBL/GenBank/DDBJ whole genome shotgun (WGS) entry which is preliminary data.</text>
</comment>
<dbReference type="RefSeq" id="WP_184002571.1">
    <property type="nucleotide sequence ID" value="NZ_BAABIF010000013.1"/>
</dbReference>
<evidence type="ECO:0000313" key="3">
    <source>
        <dbReference type="Proteomes" id="UP000554342"/>
    </source>
</evidence>
<protein>
    <submittedName>
        <fullName evidence="2">RimJ/RimL family protein N-acetyltransferase</fullName>
    </submittedName>
</protein>
<evidence type="ECO:0000313" key="2">
    <source>
        <dbReference type="EMBL" id="MBB5718637.1"/>
    </source>
</evidence>
<keyword evidence="2" id="KW-0808">Transferase</keyword>
<dbReference type="Pfam" id="PF13302">
    <property type="entry name" value="Acetyltransf_3"/>
    <property type="match status" value="1"/>
</dbReference>
<dbReference type="InterPro" id="IPR016181">
    <property type="entry name" value="Acyl_CoA_acyltransferase"/>
</dbReference>
<proteinExistence type="predicted"/>
<sequence>MIETERLILRAWRDADRAPFHAICSDPRVMVHLGPLLSRTESDAGIDRMRGHLAAHGYCFWAVEKRDDGALLGFCGLKPGAEGTPLEGEVEIGWRFGFGHWGYGYAREAAQASLDWGWANSDAQRIGAITVQANARSWGLMERLGMTRAQGGFEYPGMPDDSPLKSCIAYWIDQPAGS</sequence>
<dbReference type="PANTHER" id="PTHR43792:SF1">
    <property type="entry name" value="N-ACETYLTRANSFERASE DOMAIN-CONTAINING PROTEIN"/>
    <property type="match status" value="1"/>
</dbReference>
<dbReference type="PROSITE" id="PS51186">
    <property type="entry name" value="GNAT"/>
    <property type="match status" value="1"/>
</dbReference>
<evidence type="ECO:0000259" key="1">
    <source>
        <dbReference type="PROSITE" id="PS51186"/>
    </source>
</evidence>
<accession>A0A840YYL5</accession>
<dbReference type="GO" id="GO:0016747">
    <property type="term" value="F:acyltransferase activity, transferring groups other than amino-acyl groups"/>
    <property type="evidence" value="ECO:0007669"/>
    <property type="project" value="InterPro"/>
</dbReference>
<reference evidence="2 3" key="1">
    <citation type="submission" date="2020-08" db="EMBL/GenBank/DDBJ databases">
        <title>Genomic Encyclopedia of Type Strains, Phase IV (KMG-IV): sequencing the most valuable type-strain genomes for metagenomic binning, comparative biology and taxonomic classification.</title>
        <authorList>
            <person name="Goeker M."/>
        </authorList>
    </citation>
    <scope>NUCLEOTIDE SEQUENCE [LARGE SCALE GENOMIC DNA]</scope>
    <source>
        <strain evidence="2 3">DSM 27203</strain>
    </source>
</reference>
<dbReference type="PANTHER" id="PTHR43792">
    <property type="entry name" value="GNAT FAMILY, PUTATIVE (AFU_ORTHOLOGUE AFUA_3G00765)-RELATED-RELATED"/>
    <property type="match status" value="1"/>
</dbReference>
<organism evidence="2 3">
    <name type="scientific">Stakelama sediminis</name>
    <dbReference type="NCBI Taxonomy" id="463200"/>
    <lineage>
        <taxon>Bacteria</taxon>
        <taxon>Pseudomonadati</taxon>
        <taxon>Pseudomonadota</taxon>
        <taxon>Alphaproteobacteria</taxon>
        <taxon>Sphingomonadales</taxon>
        <taxon>Sphingomonadaceae</taxon>
        <taxon>Stakelama</taxon>
    </lineage>
</organism>
<dbReference type="InterPro" id="IPR051531">
    <property type="entry name" value="N-acetyltransferase"/>
</dbReference>
<dbReference type="InterPro" id="IPR000182">
    <property type="entry name" value="GNAT_dom"/>
</dbReference>
<gene>
    <name evidence="2" type="ORF">FHR23_001560</name>
</gene>
<feature type="domain" description="N-acetyltransferase" evidence="1">
    <location>
        <begin position="7"/>
        <end position="177"/>
    </location>
</feature>
<dbReference type="Gene3D" id="3.40.630.30">
    <property type="match status" value="1"/>
</dbReference>
<keyword evidence="3" id="KW-1185">Reference proteome</keyword>